<evidence type="ECO:0000313" key="1">
    <source>
        <dbReference type="EMBL" id="MCR2043052.1"/>
    </source>
</evidence>
<sequence length="69" mass="8100">MIKNIVNYHIGLSCKSEDIIITLKRALMRSYLNNKEINLVIRSDNGSQFISHKFQETCKKLLLEHERIP</sequence>
<name>A0A9X2S5Y0_9FIRM</name>
<proteinExistence type="predicted"/>
<dbReference type="InterPro" id="IPR036397">
    <property type="entry name" value="RNaseH_sf"/>
</dbReference>
<dbReference type="GO" id="GO:0003676">
    <property type="term" value="F:nucleic acid binding"/>
    <property type="evidence" value="ECO:0007669"/>
    <property type="project" value="InterPro"/>
</dbReference>
<evidence type="ECO:0000313" key="2">
    <source>
        <dbReference type="Proteomes" id="UP001142078"/>
    </source>
</evidence>
<organism evidence="1 2">
    <name type="scientific">Anaerosalibacter massiliensis</name>
    <dbReference type="NCBI Taxonomy" id="1347392"/>
    <lineage>
        <taxon>Bacteria</taxon>
        <taxon>Bacillati</taxon>
        <taxon>Bacillota</taxon>
        <taxon>Tissierellia</taxon>
        <taxon>Tissierellales</taxon>
        <taxon>Sporanaerobacteraceae</taxon>
        <taxon>Anaerosalibacter</taxon>
    </lineage>
</organism>
<accession>A0A9X2S5Y0</accession>
<dbReference type="EMBL" id="JANJZL010000001">
    <property type="protein sequence ID" value="MCR2043052.1"/>
    <property type="molecule type" value="Genomic_DNA"/>
</dbReference>
<comment type="caution">
    <text evidence="1">The sequence shown here is derived from an EMBL/GenBank/DDBJ whole genome shotgun (WGS) entry which is preliminary data.</text>
</comment>
<dbReference type="InterPro" id="IPR012337">
    <property type="entry name" value="RNaseH-like_sf"/>
</dbReference>
<dbReference type="SUPFAM" id="SSF53098">
    <property type="entry name" value="Ribonuclease H-like"/>
    <property type="match status" value="1"/>
</dbReference>
<reference evidence="1" key="1">
    <citation type="submission" date="2022-07" db="EMBL/GenBank/DDBJ databases">
        <title>Enhanced cultured diversity of the mouse gut microbiota enables custom-made synthetic communities.</title>
        <authorList>
            <person name="Afrizal A."/>
        </authorList>
    </citation>
    <scope>NUCLEOTIDE SEQUENCE</scope>
    <source>
        <strain evidence="1">DSM 29482</strain>
    </source>
</reference>
<evidence type="ECO:0008006" key="3">
    <source>
        <dbReference type="Google" id="ProtNLM"/>
    </source>
</evidence>
<dbReference type="Gene3D" id="3.30.420.10">
    <property type="entry name" value="Ribonuclease H-like superfamily/Ribonuclease H"/>
    <property type="match status" value="1"/>
</dbReference>
<dbReference type="Proteomes" id="UP001142078">
    <property type="component" value="Unassembled WGS sequence"/>
</dbReference>
<dbReference type="RefSeq" id="WP_257490096.1">
    <property type="nucleotide sequence ID" value="NZ_JANJZL010000001.1"/>
</dbReference>
<keyword evidence="2" id="KW-1185">Reference proteome</keyword>
<gene>
    <name evidence="1" type="ORF">NSA23_02855</name>
</gene>
<dbReference type="AlphaFoldDB" id="A0A9X2S5Y0"/>
<protein>
    <recommendedName>
        <fullName evidence="3">Integrase core domain protein</fullName>
    </recommendedName>
</protein>